<dbReference type="GO" id="GO:0016226">
    <property type="term" value="P:iron-sulfur cluster assembly"/>
    <property type="evidence" value="ECO:0007669"/>
    <property type="project" value="InterPro"/>
</dbReference>
<dbReference type="PANTHER" id="PTHR30508:SF1">
    <property type="entry name" value="UPF0051 PROTEIN ABCI8, CHLOROPLASTIC-RELATED"/>
    <property type="match status" value="1"/>
</dbReference>
<reference evidence="3 6" key="1">
    <citation type="submission" date="2022-01" db="EMBL/GenBank/DDBJ databases">
        <title>VMRC isolate genome collection.</title>
        <authorList>
            <person name="France M."/>
            <person name="Rutt L."/>
            <person name="Humphrys M."/>
            <person name="Ravel J."/>
        </authorList>
    </citation>
    <scope>NUCLEOTIDE SEQUENCE</scope>
    <source>
        <strain evidence="4 6">C0030B4</strain>
        <strain evidence="3">C0048A1</strain>
    </source>
</reference>
<evidence type="ECO:0000256" key="1">
    <source>
        <dbReference type="ARBA" id="ARBA00043967"/>
    </source>
</evidence>
<gene>
    <name evidence="4" type="ORF">L2504_06235</name>
    <name evidence="3" type="ORF">L2724_08555</name>
</gene>
<evidence type="ECO:0000313" key="5">
    <source>
        <dbReference type="Proteomes" id="UP001212401"/>
    </source>
</evidence>
<evidence type="ECO:0000259" key="2">
    <source>
        <dbReference type="Pfam" id="PF01458"/>
    </source>
</evidence>
<protein>
    <submittedName>
        <fullName evidence="3">SufD family Fe-S cluster assembly protein</fullName>
    </submittedName>
</protein>
<sequence>MNEELLKTVQKASQGQPDWLQKKRSLAIMLQKRFPLANQQQAWLAKWQEPELVTNDESSLLNHDGDDFVALPINMAVQKYPELLQENLMEKAVRWQDNQLNALHLALMDTGQFIYVPDETKLEKTLKVGLVTRSNNPHNLIIVGAGAQVTVIEESDYKTQSPLFAATEILMGTGAQVKFCQNNHYHGDLVREAVHSYQARGSKLEVEGVIPENQQGYSSFYSFLDGSDAHWNVQQASMVEADCQQEVVTQVDGYGENTSAQVNEWGWVAPNAQLKWGKLATVDDEPLELHQHRVIASNEKTVVNDQKEASHFNAPGDFFKAQLPANSWLARLS</sequence>
<dbReference type="InterPro" id="IPR055346">
    <property type="entry name" value="Fe-S_cluster_assembly_SufBD"/>
</dbReference>
<dbReference type="InterPro" id="IPR000825">
    <property type="entry name" value="SUF_FeS_clus_asmbl_SufBD_core"/>
</dbReference>
<dbReference type="InterPro" id="IPR037284">
    <property type="entry name" value="SUF_FeS_clus_asmbl_SufBD_sf"/>
</dbReference>
<dbReference type="Pfam" id="PF01458">
    <property type="entry name" value="SUFBD_core"/>
    <property type="match status" value="1"/>
</dbReference>
<evidence type="ECO:0000313" key="6">
    <source>
        <dbReference type="Proteomes" id="UP001527392"/>
    </source>
</evidence>
<evidence type="ECO:0000313" key="4">
    <source>
        <dbReference type="EMBL" id="MCZ3781736.1"/>
    </source>
</evidence>
<dbReference type="EMBL" id="JAKHPH010000033">
    <property type="protein sequence ID" value="MCZ3668317.1"/>
    <property type="molecule type" value="Genomic_DNA"/>
</dbReference>
<dbReference type="Proteomes" id="UP001527392">
    <property type="component" value="Unassembled WGS sequence"/>
</dbReference>
<dbReference type="Proteomes" id="UP001212401">
    <property type="component" value="Unassembled WGS sequence"/>
</dbReference>
<feature type="domain" description="SUF system FeS cluster assembly SufBD core" evidence="2">
    <location>
        <begin position="135"/>
        <end position="269"/>
    </location>
</feature>
<organism evidence="3 5">
    <name type="scientific">Limosilactobacillus vaginalis</name>
    <dbReference type="NCBI Taxonomy" id="1633"/>
    <lineage>
        <taxon>Bacteria</taxon>
        <taxon>Bacillati</taxon>
        <taxon>Bacillota</taxon>
        <taxon>Bacilli</taxon>
        <taxon>Lactobacillales</taxon>
        <taxon>Lactobacillaceae</taxon>
        <taxon>Limosilactobacillus</taxon>
    </lineage>
</organism>
<comment type="similarity">
    <text evidence="1">Belongs to the iron-sulfur cluster assembly SufBD family.</text>
</comment>
<proteinExistence type="inferred from homology"/>
<name>A0AAW5WUS9_9LACO</name>
<dbReference type="SUPFAM" id="SSF101960">
    <property type="entry name" value="Stabilizer of iron transporter SufD"/>
    <property type="match status" value="1"/>
</dbReference>
<dbReference type="PANTHER" id="PTHR30508">
    <property type="entry name" value="FES CLUSTER ASSEMBLY PROTEIN SUF"/>
    <property type="match status" value="1"/>
</dbReference>
<dbReference type="RefSeq" id="WP_124031560.1">
    <property type="nucleotide sequence ID" value="NZ_CAKMAX010000030.1"/>
</dbReference>
<evidence type="ECO:0000313" key="3">
    <source>
        <dbReference type="EMBL" id="MCZ3668317.1"/>
    </source>
</evidence>
<keyword evidence="6" id="KW-1185">Reference proteome</keyword>
<comment type="caution">
    <text evidence="3">The sequence shown here is derived from an EMBL/GenBank/DDBJ whole genome shotgun (WGS) entry which is preliminary data.</text>
</comment>
<dbReference type="AlphaFoldDB" id="A0AAW5WUS9"/>
<dbReference type="EMBL" id="JAKHMS010000014">
    <property type="protein sequence ID" value="MCZ3781736.1"/>
    <property type="molecule type" value="Genomic_DNA"/>
</dbReference>
<accession>A0AAW5WUS9</accession>